<feature type="transmembrane region" description="Helical" evidence="4">
    <location>
        <begin position="287"/>
        <end position="310"/>
    </location>
</feature>
<protein>
    <submittedName>
        <fullName evidence="6">Glycosyltransferase</fullName>
        <ecNumber evidence="6">2.4.-.-</ecNumber>
    </submittedName>
</protein>
<feature type="domain" description="Glycosyltransferase 2-like" evidence="5">
    <location>
        <begin position="47"/>
        <end position="203"/>
    </location>
</feature>
<evidence type="ECO:0000256" key="1">
    <source>
        <dbReference type="ARBA" id="ARBA00006739"/>
    </source>
</evidence>
<sequence length="378" mass="44126">MFIQILWIVFFVSLAIQLFYLLILFGRFAFFYKKKTEKPSIEKEPVTVVIAAHNERSNLKKIIPLLFQQDYPNFDVMVINDRSYDGTKKVLEQLMAIYPKLRTVTVNYTPNHVTSKKYALTLGIKVAKNDVLLLTDADCRPKTDKWIELMTAPVRLKGKDFALGFSQYESQTGLLNKWIQIETLWTAIQYFSFALWKSPFMGVGRNLCYRRSFFMAKKAFKGLWDIECGDDDLFVNLHANSSNVAVVVDPDSIIYSVPKSTWEEYFIQKKRHFHAGKYYTTGNKQKVGWYAFSHFLFWITGLVLLIFSVIQQNWEQILVIMGIIIIRSMLITSLFRLSRKKLEGNIKVLFAPVFDVMYIGYFWILGSLGYLSKKVKWK</sequence>
<dbReference type="Pfam" id="PF00535">
    <property type="entry name" value="Glycos_transf_2"/>
    <property type="match status" value="1"/>
</dbReference>
<comment type="caution">
    <text evidence="6">The sequence shown here is derived from an EMBL/GenBank/DDBJ whole genome shotgun (WGS) entry which is preliminary data.</text>
</comment>
<dbReference type="Gene3D" id="3.90.550.10">
    <property type="entry name" value="Spore Coat Polysaccharide Biosynthesis Protein SpsA, Chain A"/>
    <property type="match status" value="1"/>
</dbReference>
<dbReference type="AlphaFoldDB" id="A0A9X2SZV5"/>
<feature type="transmembrane region" description="Helical" evidence="4">
    <location>
        <begin position="349"/>
        <end position="371"/>
    </location>
</feature>
<evidence type="ECO:0000313" key="7">
    <source>
        <dbReference type="Proteomes" id="UP001142175"/>
    </source>
</evidence>
<keyword evidence="4" id="KW-0472">Membrane</keyword>
<dbReference type="PANTHER" id="PTHR43630:SF1">
    <property type="entry name" value="POLY-BETA-1,6-N-ACETYL-D-GLUCOSAMINE SYNTHASE"/>
    <property type="match status" value="1"/>
</dbReference>
<gene>
    <name evidence="6" type="ORF">NU887_19310</name>
</gene>
<name>A0A9X2SZV5_9BACT</name>
<dbReference type="RefSeq" id="WP_258425033.1">
    <property type="nucleotide sequence ID" value="NZ_JANSUY010000024.1"/>
</dbReference>
<evidence type="ECO:0000256" key="4">
    <source>
        <dbReference type="SAM" id="Phobius"/>
    </source>
</evidence>
<dbReference type="SUPFAM" id="SSF53448">
    <property type="entry name" value="Nucleotide-diphospho-sugar transferases"/>
    <property type="match status" value="1"/>
</dbReference>
<keyword evidence="4" id="KW-0812">Transmembrane</keyword>
<keyword evidence="4" id="KW-1133">Transmembrane helix</keyword>
<reference evidence="6" key="1">
    <citation type="submission" date="2022-08" db="EMBL/GenBank/DDBJ databases">
        <authorList>
            <person name="Zhang D."/>
        </authorList>
    </citation>
    <scope>NUCLEOTIDE SEQUENCE</scope>
    <source>
        <strain evidence="6">XJ19-11</strain>
    </source>
</reference>
<dbReference type="InterPro" id="IPR029044">
    <property type="entry name" value="Nucleotide-diphossugar_trans"/>
</dbReference>
<feature type="transmembrane region" description="Helical" evidence="4">
    <location>
        <begin position="6"/>
        <end position="30"/>
    </location>
</feature>
<dbReference type="PANTHER" id="PTHR43630">
    <property type="entry name" value="POLY-BETA-1,6-N-ACETYL-D-GLUCOSAMINE SYNTHASE"/>
    <property type="match status" value="1"/>
</dbReference>
<dbReference type="GO" id="GO:0016757">
    <property type="term" value="F:glycosyltransferase activity"/>
    <property type="evidence" value="ECO:0007669"/>
    <property type="project" value="UniProtKB-KW"/>
</dbReference>
<evidence type="ECO:0000313" key="6">
    <source>
        <dbReference type="EMBL" id="MCR9017192.1"/>
    </source>
</evidence>
<comment type="similarity">
    <text evidence="1">Belongs to the glycosyltransferase 2 family.</text>
</comment>
<keyword evidence="7" id="KW-1185">Reference proteome</keyword>
<evidence type="ECO:0000256" key="2">
    <source>
        <dbReference type="ARBA" id="ARBA00022676"/>
    </source>
</evidence>
<evidence type="ECO:0000259" key="5">
    <source>
        <dbReference type="Pfam" id="PF00535"/>
    </source>
</evidence>
<dbReference type="InterPro" id="IPR001173">
    <property type="entry name" value="Glyco_trans_2-like"/>
</dbReference>
<proteinExistence type="inferred from homology"/>
<dbReference type="EC" id="2.4.-.-" evidence="6"/>
<dbReference type="EMBL" id="JANSUY010000024">
    <property type="protein sequence ID" value="MCR9017192.1"/>
    <property type="molecule type" value="Genomic_DNA"/>
</dbReference>
<evidence type="ECO:0000256" key="3">
    <source>
        <dbReference type="ARBA" id="ARBA00022679"/>
    </source>
</evidence>
<dbReference type="Proteomes" id="UP001142175">
    <property type="component" value="Unassembled WGS sequence"/>
</dbReference>
<accession>A0A9X2SZV5</accession>
<keyword evidence="3 6" id="KW-0808">Transferase</keyword>
<keyword evidence="2 6" id="KW-0328">Glycosyltransferase</keyword>
<feature type="transmembrane region" description="Helical" evidence="4">
    <location>
        <begin position="316"/>
        <end position="337"/>
    </location>
</feature>
<organism evidence="6 7">
    <name type="scientific">Aquiflexum gelatinilyticum</name>
    <dbReference type="NCBI Taxonomy" id="2961943"/>
    <lineage>
        <taxon>Bacteria</taxon>
        <taxon>Pseudomonadati</taxon>
        <taxon>Bacteroidota</taxon>
        <taxon>Cytophagia</taxon>
        <taxon>Cytophagales</taxon>
        <taxon>Cyclobacteriaceae</taxon>
        <taxon>Aquiflexum</taxon>
    </lineage>
</organism>